<dbReference type="GO" id="GO:0005952">
    <property type="term" value="C:cAMP-dependent protein kinase complex"/>
    <property type="evidence" value="ECO:0007669"/>
    <property type="project" value="InterPro"/>
</dbReference>
<keyword evidence="5" id="KW-0963">Cytoplasm</keyword>
<feature type="domain" description="Cyclic nucleotide-binding" evidence="14">
    <location>
        <begin position="14"/>
        <end position="54"/>
    </location>
</feature>
<name>A0A5E4CTH5_MARMO</name>
<sequence>EKKLITDALNKNQFLKRLDPQQIKDMVECMYGRNYQQGSYIIKQGEPGNHIFVLAAITNVKTWALDREVFQNIMRRTAQARDEQYRNFLR</sequence>
<dbReference type="GO" id="GO:0005886">
    <property type="term" value="C:plasma membrane"/>
    <property type="evidence" value="ECO:0007669"/>
    <property type="project" value="UniProtKB-SubCell"/>
</dbReference>
<keyword evidence="11" id="KW-0114">cAMP</keyword>
<evidence type="ECO:0000256" key="4">
    <source>
        <dbReference type="ARBA" id="ARBA00022475"/>
    </source>
</evidence>
<keyword evidence="9" id="KW-0547">Nucleotide-binding</keyword>
<evidence type="ECO:0000256" key="2">
    <source>
        <dbReference type="ARBA" id="ARBA00004496"/>
    </source>
</evidence>
<dbReference type="PANTHER" id="PTHR11635:SF153">
    <property type="entry name" value="CAMP-DEPENDENT PROTEIN KINASE TYPE II-ALPHA REGULATORY SUBUNIT"/>
    <property type="match status" value="1"/>
</dbReference>
<dbReference type="Proteomes" id="UP000335636">
    <property type="component" value="Unassembled WGS sequence"/>
</dbReference>
<evidence type="ECO:0000256" key="8">
    <source>
        <dbReference type="ARBA" id="ARBA00022737"/>
    </source>
</evidence>
<evidence type="ECO:0000313" key="15">
    <source>
        <dbReference type="EMBL" id="VTJ85115.1"/>
    </source>
</evidence>
<dbReference type="PANTHER" id="PTHR11635">
    <property type="entry name" value="CAMP-DEPENDENT PROTEIN KINASE REGULATORY CHAIN"/>
    <property type="match status" value="1"/>
</dbReference>
<keyword evidence="16" id="KW-1185">Reference proteome</keyword>
<evidence type="ECO:0000256" key="13">
    <source>
        <dbReference type="ARBA" id="ARBA00041039"/>
    </source>
</evidence>
<dbReference type="GO" id="GO:0005829">
    <property type="term" value="C:cytosol"/>
    <property type="evidence" value="ECO:0007669"/>
    <property type="project" value="TreeGrafter"/>
</dbReference>
<evidence type="ECO:0000259" key="14">
    <source>
        <dbReference type="PROSITE" id="PS50042"/>
    </source>
</evidence>
<dbReference type="CDD" id="cd00038">
    <property type="entry name" value="CAP_ED"/>
    <property type="match status" value="1"/>
</dbReference>
<reference evidence="15" key="1">
    <citation type="submission" date="2019-04" db="EMBL/GenBank/DDBJ databases">
        <authorList>
            <person name="Alioto T."/>
            <person name="Alioto T."/>
        </authorList>
    </citation>
    <scope>NUCLEOTIDE SEQUENCE [LARGE SCALE GENOMIC DNA]</scope>
</reference>
<evidence type="ECO:0000256" key="1">
    <source>
        <dbReference type="ARBA" id="ARBA00004236"/>
    </source>
</evidence>
<dbReference type="GO" id="GO:0030552">
    <property type="term" value="F:cAMP binding"/>
    <property type="evidence" value="ECO:0007669"/>
    <property type="project" value="UniProtKB-KW"/>
</dbReference>
<evidence type="ECO:0000256" key="10">
    <source>
        <dbReference type="ARBA" id="ARBA00023136"/>
    </source>
</evidence>
<evidence type="ECO:0000256" key="6">
    <source>
        <dbReference type="ARBA" id="ARBA00022553"/>
    </source>
</evidence>
<gene>
    <name evidence="15" type="ORF">MONAX_5E008122</name>
</gene>
<dbReference type="AlphaFoldDB" id="A0A5E4CTH5"/>
<dbReference type="PROSITE" id="PS50042">
    <property type="entry name" value="CNMP_BINDING_3"/>
    <property type="match status" value="2"/>
</dbReference>
<evidence type="ECO:0000256" key="9">
    <source>
        <dbReference type="ARBA" id="ARBA00022741"/>
    </source>
</evidence>
<evidence type="ECO:0000256" key="12">
    <source>
        <dbReference type="ARBA" id="ARBA00037198"/>
    </source>
</evidence>
<organism evidence="15 16">
    <name type="scientific">Marmota monax</name>
    <name type="common">Woodchuck</name>
    <dbReference type="NCBI Taxonomy" id="9995"/>
    <lineage>
        <taxon>Eukaryota</taxon>
        <taxon>Metazoa</taxon>
        <taxon>Chordata</taxon>
        <taxon>Craniata</taxon>
        <taxon>Vertebrata</taxon>
        <taxon>Euteleostomi</taxon>
        <taxon>Mammalia</taxon>
        <taxon>Eutheria</taxon>
        <taxon>Euarchontoglires</taxon>
        <taxon>Glires</taxon>
        <taxon>Rodentia</taxon>
        <taxon>Sciuromorpha</taxon>
        <taxon>Sciuridae</taxon>
        <taxon>Xerinae</taxon>
        <taxon>Marmotini</taxon>
        <taxon>Marmota</taxon>
    </lineage>
</organism>
<proteinExistence type="inferred from homology"/>
<dbReference type="SUPFAM" id="SSF51206">
    <property type="entry name" value="cAMP-binding domain-like"/>
    <property type="match status" value="1"/>
</dbReference>
<comment type="similarity">
    <text evidence="3">Belongs to the cAMP-dependent kinase regulatory chain family.</text>
</comment>
<dbReference type="EMBL" id="CABDUW010002031">
    <property type="protein sequence ID" value="VTJ85115.1"/>
    <property type="molecule type" value="Genomic_DNA"/>
</dbReference>
<dbReference type="InterPro" id="IPR014710">
    <property type="entry name" value="RmlC-like_jellyroll"/>
</dbReference>
<feature type="domain" description="Cyclic nucleotide-binding" evidence="14">
    <location>
        <begin position="56"/>
        <end position="90"/>
    </location>
</feature>
<feature type="non-terminal residue" evidence="15">
    <location>
        <position position="1"/>
    </location>
</feature>
<keyword evidence="6" id="KW-0597">Phosphoprotein</keyword>
<dbReference type="GO" id="GO:0004862">
    <property type="term" value="F:cAMP-dependent protein kinase inhibitor activity"/>
    <property type="evidence" value="ECO:0007669"/>
    <property type="project" value="TreeGrafter"/>
</dbReference>
<protein>
    <recommendedName>
        <fullName evidence="13">cAMP-dependent protein kinase type II-alpha regulatory subunit</fullName>
    </recommendedName>
</protein>
<dbReference type="GO" id="GO:0034236">
    <property type="term" value="F:protein kinase A catalytic subunit binding"/>
    <property type="evidence" value="ECO:0007669"/>
    <property type="project" value="TreeGrafter"/>
</dbReference>
<dbReference type="InterPro" id="IPR018490">
    <property type="entry name" value="cNMP-bd_dom_sf"/>
</dbReference>
<comment type="function">
    <text evidence="12">Regulatory subunit of the cAMP-dependent protein kinases involved in cAMP signaling in cells. Type II regulatory chains mediate membrane association by binding to anchoring proteins, including the MAP2 kinase.</text>
</comment>
<accession>A0A5E4CTH5</accession>
<comment type="subcellular location">
    <subcellularLocation>
        <location evidence="1">Cell membrane</location>
    </subcellularLocation>
    <subcellularLocation>
        <location evidence="2">Cytoplasm</location>
    </subcellularLocation>
</comment>
<feature type="non-terminal residue" evidence="15">
    <location>
        <position position="90"/>
    </location>
</feature>
<dbReference type="InterPro" id="IPR000595">
    <property type="entry name" value="cNMP-bd_dom"/>
</dbReference>
<keyword evidence="8" id="KW-0677">Repeat</keyword>
<dbReference type="InterPro" id="IPR050503">
    <property type="entry name" value="cAMP-dep_PK_reg_su-like"/>
</dbReference>
<keyword evidence="4" id="KW-1003">Cell membrane</keyword>
<keyword evidence="7" id="KW-0116">cAMP-binding</keyword>
<evidence type="ECO:0000256" key="11">
    <source>
        <dbReference type="ARBA" id="ARBA00023149"/>
    </source>
</evidence>
<dbReference type="Gene3D" id="2.60.120.10">
    <property type="entry name" value="Jelly Rolls"/>
    <property type="match status" value="1"/>
</dbReference>
<evidence type="ECO:0000313" key="16">
    <source>
        <dbReference type="Proteomes" id="UP000335636"/>
    </source>
</evidence>
<keyword evidence="10" id="KW-0472">Membrane</keyword>
<comment type="caution">
    <text evidence="15">The sequence shown here is derived from an EMBL/GenBank/DDBJ whole genome shotgun (WGS) entry which is preliminary data.</text>
</comment>
<evidence type="ECO:0000256" key="5">
    <source>
        <dbReference type="ARBA" id="ARBA00022490"/>
    </source>
</evidence>
<evidence type="ECO:0000256" key="3">
    <source>
        <dbReference type="ARBA" id="ARBA00005753"/>
    </source>
</evidence>
<evidence type="ECO:0000256" key="7">
    <source>
        <dbReference type="ARBA" id="ARBA00022566"/>
    </source>
</evidence>